<dbReference type="EMBL" id="BARU01024197">
    <property type="protein sequence ID" value="GAH47835.1"/>
    <property type="molecule type" value="Genomic_DNA"/>
</dbReference>
<comment type="caution">
    <text evidence="1">The sequence shown here is derived from an EMBL/GenBank/DDBJ whole genome shotgun (WGS) entry which is preliminary data.</text>
</comment>
<gene>
    <name evidence="1" type="ORF">S03H2_39171</name>
</gene>
<protein>
    <submittedName>
        <fullName evidence="1">Uncharacterized protein</fullName>
    </submittedName>
</protein>
<reference evidence="1" key="1">
    <citation type="journal article" date="2014" name="Front. Microbiol.">
        <title>High frequency of phylogenetically diverse reductive dehalogenase-homologous genes in deep subseafloor sedimentary metagenomes.</title>
        <authorList>
            <person name="Kawai M."/>
            <person name="Futagami T."/>
            <person name="Toyoda A."/>
            <person name="Takaki Y."/>
            <person name="Nishi S."/>
            <person name="Hori S."/>
            <person name="Arai W."/>
            <person name="Tsubouchi T."/>
            <person name="Morono Y."/>
            <person name="Uchiyama I."/>
            <person name="Ito T."/>
            <person name="Fujiyama A."/>
            <person name="Inagaki F."/>
            <person name="Takami H."/>
        </authorList>
    </citation>
    <scope>NUCLEOTIDE SEQUENCE</scope>
    <source>
        <strain evidence="1">Expedition CK06-06</strain>
    </source>
</reference>
<proteinExistence type="predicted"/>
<organism evidence="1">
    <name type="scientific">marine sediment metagenome</name>
    <dbReference type="NCBI Taxonomy" id="412755"/>
    <lineage>
        <taxon>unclassified sequences</taxon>
        <taxon>metagenomes</taxon>
        <taxon>ecological metagenomes</taxon>
    </lineage>
</organism>
<dbReference type="AlphaFoldDB" id="X1GSI4"/>
<name>X1GSI4_9ZZZZ</name>
<accession>X1GSI4</accession>
<sequence>MKCKIIETPLKPNKAEPVINEWLAANSHITIKFVQETMIGAKTLRATYYYEE</sequence>
<evidence type="ECO:0000313" key="1">
    <source>
        <dbReference type="EMBL" id="GAH47835.1"/>
    </source>
</evidence>